<sequence length="131" mass="14210">MKRMIAIALLGAVLAVPAYSADDKQDGGSLWERLRRKIELLTPRKKITTTTAVGGVRGSLADADDVYWKGEANTQPVEEEELAAFKKALALYDAGDMPGAQAGFADFVKNHPDSRLRPDAEQALAQLQAKK</sequence>
<dbReference type="InterPro" id="IPR011990">
    <property type="entry name" value="TPR-like_helical_dom_sf"/>
</dbReference>
<name>A0A1J5TXL9_9ZZZZ</name>
<organism evidence="1">
    <name type="scientific">mine drainage metagenome</name>
    <dbReference type="NCBI Taxonomy" id="410659"/>
    <lineage>
        <taxon>unclassified sequences</taxon>
        <taxon>metagenomes</taxon>
        <taxon>ecological metagenomes</taxon>
    </lineage>
</organism>
<reference evidence="1" key="1">
    <citation type="submission" date="2016-10" db="EMBL/GenBank/DDBJ databases">
        <title>Sequence of Gallionella enrichment culture.</title>
        <authorList>
            <person name="Poehlein A."/>
            <person name="Muehling M."/>
            <person name="Daniel R."/>
        </authorList>
    </citation>
    <scope>NUCLEOTIDE SEQUENCE</scope>
</reference>
<dbReference type="EMBL" id="MLJW01000006">
    <property type="protein sequence ID" value="OIR16782.1"/>
    <property type="molecule type" value="Genomic_DNA"/>
</dbReference>
<dbReference type="AlphaFoldDB" id="A0A1J5TXL9"/>
<gene>
    <name evidence="1" type="ORF">GALL_26010</name>
</gene>
<evidence type="ECO:0000313" key="1">
    <source>
        <dbReference type="EMBL" id="OIR16782.1"/>
    </source>
</evidence>
<protein>
    <recommendedName>
        <fullName evidence="2">Outer membrane protein assembly factor BamD</fullName>
    </recommendedName>
</protein>
<accession>A0A1J5TXL9</accession>
<dbReference type="Gene3D" id="1.25.40.10">
    <property type="entry name" value="Tetratricopeptide repeat domain"/>
    <property type="match status" value="1"/>
</dbReference>
<comment type="caution">
    <text evidence="1">The sequence shown here is derived from an EMBL/GenBank/DDBJ whole genome shotgun (WGS) entry which is preliminary data.</text>
</comment>
<evidence type="ECO:0008006" key="2">
    <source>
        <dbReference type="Google" id="ProtNLM"/>
    </source>
</evidence>
<proteinExistence type="predicted"/>